<organism evidence="2">
    <name type="scientific">Ralstonia solanacearum</name>
    <name type="common">Pseudomonas solanacearum</name>
    <dbReference type="NCBI Taxonomy" id="305"/>
    <lineage>
        <taxon>Bacteria</taxon>
        <taxon>Pseudomonadati</taxon>
        <taxon>Pseudomonadota</taxon>
        <taxon>Betaproteobacteria</taxon>
        <taxon>Burkholderiales</taxon>
        <taxon>Burkholderiaceae</taxon>
        <taxon>Ralstonia</taxon>
        <taxon>Ralstonia solanacearum species complex</taxon>
    </lineage>
</organism>
<name>A0A0S4UZF4_RALSL</name>
<dbReference type="AlphaFoldDB" id="A0A0S4UZF4"/>
<sequence length="136" mass="15025">MPAGRRSRSQQRWTASWKTPACTWRARRWCRRSEPRLGRPGTLRRDTHSSRHGTLPAAIKIANPDWGESAFSIAERGTIQWPSHPDAGKGVGHSIALGTASAWAIERAERLPTNGRPPGDVRGRGGIGEAECRARR</sequence>
<protein>
    <submittedName>
        <fullName evidence="2">Uncharacterized protein</fullName>
    </submittedName>
</protein>
<feature type="region of interest" description="Disordered" evidence="1">
    <location>
        <begin position="35"/>
        <end position="54"/>
    </location>
</feature>
<reference evidence="2" key="1">
    <citation type="submission" date="2015-10" db="EMBL/GenBank/DDBJ databases">
        <authorList>
            <person name="Gilbert D.G."/>
        </authorList>
    </citation>
    <scope>NUCLEOTIDE SEQUENCE</scope>
    <source>
        <strain evidence="2">Phyl III-seqv23</strain>
    </source>
</reference>
<evidence type="ECO:0000313" key="2">
    <source>
        <dbReference type="EMBL" id="CUV27502.1"/>
    </source>
</evidence>
<dbReference type="EMBL" id="LN899824">
    <property type="protein sequence ID" value="CUV27502.1"/>
    <property type="molecule type" value="Genomic_DNA"/>
</dbReference>
<feature type="region of interest" description="Disordered" evidence="1">
    <location>
        <begin position="109"/>
        <end position="136"/>
    </location>
</feature>
<feature type="compositionally biased region" description="Basic and acidic residues" evidence="1">
    <location>
        <begin position="35"/>
        <end position="49"/>
    </location>
</feature>
<accession>A0A0S4UZF4</accession>
<gene>
    <name evidence="2" type="ORF">RUN1985_v1_70216</name>
</gene>
<evidence type="ECO:0000256" key="1">
    <source>
        <dbReference type="SAM" id="MobiDB-lite"/>
    </source>
</evidence>
<proteinExistence type="predicted"/>